<dbReference type="RefSeq" id="WP_183999873.1">
    <property type="nucleotide sequence ID" value="NZ_JACIEH010000003.1"/>
</dbReference>
<name>A0A7W6JY61_9SPHN</name>
<sequence length="221" mass="23842">MIVPALLALVLAPRQEDPVTRHAAEWEAAVAEVERAPQPERPSLAQKIARLVALDEVTRQHMWRADDPALTPEQRIALSIKIGPRMVAIDAANTAALKALLPADGWFRNGRDGRQVTHGAWLIAQHSPDDAFRATVLGAMGDRLGAGDVDAMDFALTTDRVLVRQGGLQVFGSQARCVEGRLAIAPMADPEGVDTRRAKIGWAKTLAETRGDLEIGKPCAL</sequence>
<reference evidence="1 2" key="1">
    <citation type="submission" date="2020-08" db="EMBL/GenBank/DDBJ databases">
        <title>Genomic Encyclopedia of Type Strains, Phase IV (KMG-IV): sequencing the most valuable type-strain genomes for metagenomic binning, comparative biology and taxonomic classification.</title>
        <authorList>
            <person name="Goeker M."/>
        </authorList>
    </citation>
    <scope>NUCLEOTIDE SEQUENCE [LARGE SCALE GENOMIC DNA]</scope>
    <source>
        <strain evidence="1 2">DSM 101806</strain>
    </source>
</reference>
<gene>
    <name evidence="1" type="ORF">GGR46_004167</name>
</gene>
<proteinExistence type="predicted"/>
<evidence type="ECO:0000313" key="2">
    <source>
        <dbReference type="Proteomes" id="UP000557392"/>
    </source>
</evidence>
<dbReference type="Pfam" id="PF20329">
    <property type="entry name" value="DUF6624"/>
    <property type="match status" value="1"/>
</dbReference>
<evidence type="ECO:0000313" key="1">
    <source>
        <dbReference type="EMBL" id="MBB4100595.1"/>
    </source>
</evidence>
<dbReference type="Proteomes" id="UP000557392">
    <property type="component" value="Unassembled WGS sequence"/>
</dbReference>
<comment type="caution">
    <text evidence="1">The sequence shown here is derived from an EMBL/GenBank/DDBJ whole genome shotgun (WGS) entry which is preliminary data.</text>
</comment>
<dbReference type="AlphaFoldDB" id="A0A7W6JY61"/>
<dbReference type="InterPro" id="IPR046732">
    <property type="entry name" value="DUF6624"/>
</dbReference>
<organism evidence="1 2">
    <name type="scientific">Sphingomonas kyeonggiensis</name>
    <dbReference type="NCBI Taxonomy" id="1268553"/>
    <lineage>
        <taxon>Bacteria</taxon>
        <taxon>Pseudomonadati</taxon>
        <taxon>Pseudomonadota</taxon>
        <taxon>Alphaproteobacteria</taxon>
        <taxon>Sphingomonadales</taxon>
        <taxon>Sphingomonadaceae</taxon>
        <taxon>Sphingomonas</taxon>
    </lineage>
</organism>
<accession>A0A7W6JY61</accession>
<protein>
    <submittedName>
        <fullName evidence="1">Uncharacterized protein</fullName>
    </submittedName>
</protein>
<keyword evidence="2" id="KW-1185">Reference proteome</keyword>
<dbReference type="EMBL" id="JACIEH010000003">
    <property type="protein sequence ID" value="MBB4100595.1"/>
    <property type="molecule type" value="Genomic_DNA"/>
</dbReference>